<proteinExistence type="predicted"/>
<reference evidence="2 3" key="1">
    <citation type="submission" date="2019-01" db="EMBL/GenBank/DDBJ databases">
        <title>Draft genome sequences of three monokaryotic isolates of the white-rot basidiomycete fungus Dichomitus squalens.</title>
        <authorList>
            <consortium name="DOE Joint Genome Institute"/>
            <person name="Lopez S.C."/>
            <person name="Andreopoulos B."/>
            <person name="Pangilinan J."/>
            <person name="Lipzen A."/>
            <person name="Riley R."/>
            <person name="Ahrendt S."/>
            <person name="Ng V."/>
            <person name="Barry K."/>
            <person name="Daum C."/>
            <person name="Grigoriev I.V."/>
            <person name="Hilden K.S."/>
            <person name="Makela M.R."/>
            <person name="de Vries R.P."/>
        </authorList>
    </citation>
    <scope>NUCLEOTIDE SEQUENCE [LARGE SCALE GENOMIC DNA]</scope>
    <source>
        <strain evidence="2 3">CBS 464.89</strain>
    </source>
</reference>
<feature type="compositionally biased region" description="Basic residues" evidence="1">
    <location>
        <begin position="37"/>
        <end position="46"/>
    </location>
</feature>
<protein>
    <submittedName>
        <fullName evidence="2">Uncharacterized protein</fullName>
    </submittedName>
</protein>
<name>A0A4Q9PLI6_9APHY</name>
<gene>
    <name evidence="2" type="ORF">BD310DRAFT_934508</name>
</gene>
<keyword evidence="3" id="KW-1185">Reference proteome</keyword>
<accession>A0A4Q9PLI6</accession>
<dbReference type="EMBL" id="ML145176">
    <property type="protein sequence ID" value="TBU55031.1"/>
    <property type="molecule type" value="Genomic_DNA"/>
</dbReference>
<organism evidence="2 3">
    <name type="scientific">Dichomitus squalens</name>
    <dbReference type="NCBI Taxonomy" id="114155"/>
    <lineage>
        <taxon>Eukaryota</taxon>
        <taxon>Fungi</taxon>
        <taxon>Dikarya</taxon>
        <taxon>Basidiomycota</taxon>
        <taxon>Agaricomycotina</taxon>
        <taxon>Agaricomycetes</taxon>
        <taxon>Polyporales</taxon>
        <taxon>Polyporaceae</taxon>
        <taxon>Dichomitus</taxon>
    </lineage>
</organism>
<evidence type="ECO:0000256" key="1">
    <source>
        <dbReference type="SAM" id="MobiDB-lite"/>
    </source>
</evidence>
<dbReference type="AlphaFoldDB" id="A0A4Q9PLI6"/>
<sequence length="153" mass="16569">MTLRVQLPVAGMPPQPFRPCQSYLRPSPVLGPSPYHPHARNPRPPHPRPPLANALGCPLQAPGPSLPDSSARDCLDRGSYAAGVSMEFATGPRADLSLGAPYGYVSLRRTMAHTRREEDLTSYPSAQFALHYNLEAKQSAVWNGRVADADKAS</sequence>
<evidence type="ECO:0000313" key="3">
    <source>
        <dbReference type="Proteomes" id="UP000292082"/>
    </source>
</evidence>
<dbReference type="Proteomes" id="UP000292082">
    <property type="component" value="Unassembled WGS sequence"/>
</dbReference>
<feature type="region of interest" description="Disordered" evidence="1">
    <location>
        <begin position="15"/>
        <end position="72"/>
    </location>
</feature>
<evidence type="ECO:0000313" key="2">
    <source>
        <dbReference type="EMBL" id="TBU55031.1"/>
    </source>
</evidence>